<reference evidence="9" key="1">
    <citation type="submission" date="2020-01" db="EMBL/GenBank/DDBJ databases">
        <authorList>
            <person name="Meier V. D."/>
            <person name="Meier V D."/>
        </authorList>
    </citation>
    <scope>NUCLEOTIDE SEQUENCE</scope>
    <source>
        <strain evidence="9">HLG_WM_MAG_05</strain>
    </source>
</reference>
<dbReference type="CDD" id="cd01335">
    <property type="entry name" value="Radical_SAM"/>
    <property type="match status" value="1"/>
</dbReference>
<comment type="cofactor">
    <cofactor evidence="1">
        <name>[4Fe-4S] cluster</name>
        <dbReference type="ChEBI" id="CHEBI:49883"/>
    </cofactor>
</comment>
<sequence>MNILKIITFNQKYYLFDGFSNEIYEISSQSDLDNITIQDIETNTEKQSLIPLQHNKKVINEAKTLVLEITEQCNLRCSYCVFDEDYENERSHGTLKMEVDTAFKAIDNFRSRVSDNEAFIVFYGGEPLLNFKFIIEVTNYAKTLFNKNIKFSFTTNGVLLTKDKIDFLIENNFLITVSLDGDKTTHDKYRLDNNKKKTHDTIMKNLELINSSNHTYYNKYIQTTCVVNDTAEIEPINKFFSQNKLIKNTNVRFSDQIQKFKTLSNFRKNEFTKDYILNLIYTKDILNNPIQYKYFGDLISKIKYRLIGDKAHDRKVKCIPFSNRTYVRTDGNVQFCERIENMGITKLNNEEILKTSNNFLKEYENFKSNDCNQCVAYNYCEMCYASFITNGKLDKNKATIKCNSFKNDFKISLEIYLELMEKNENLLDIF</sequence>
<dbReference type="SFLD" id="SFLDS00029">
    <property type="entry name" value="Radical_SAM"/>
    <property type="match status" value="1"/>
</dbReference>
<keyword evidence="5" id="KW-0408">Iron</keyword>
<evidence type="ECO:0000256" key="5">
    <source>
        <dbReference type="ARBA" id="ARBA00023004"/>
    </source>
</evidence>
<dbReference type="PROSITE" id="PS01305">
    <property type="entry name" value="MOAA_NIFB_PQQE"/>
    <property type="match status" value="1"/>
</dbReference>
<dbReference type="InterPro" id="IPR007197">
    <property type="entry name" value="rSAM"/>
</dbReference>
<dbReference type="PROSITE" id="PS51918">
    <property type="entry name" value="RADICAL_SAM"/>
    <property type="match status" value="1"/>
</dbReference>
<name>A0A6S6SE26_9BACT</name>
<dbReference type="PANTHER" id="PTHR43273">
    <property type="entry name" value="ANAEROBIC SULFATASE-MATURATING ENZYME HOMOLOG ASLB-RELATED"/>
    <property type="match status" value="1"/>
</dbReference>
<evidence type="ECO:0000259" key="8">
    <source>
        <dbReference type="PROSITE" id="PS51918"/>
    </source>
</evidence>
<dbReference type="InterPro" id="IPR013785">
    <property type="entry name" value="Aldolase_TIM"/>
</dbReference>
<dbReference type="PANTHER" id="PTHR43273:SF3">
    <property type="entry name" value="ANAEROBIC SULFATASE-MATURATING ENZYME HOMOLOG ASLB-RELATED"/>
    <property type="match status" value="1"/>
</dbReference>
<dbReference type="AlphaFoldDB" id="A0A6S6SE26"/>
<gene>
    <name evidence="9" type="ORF">HELGO_WM12480</name>
</gene>
<evidence type="ECO:0000256" key="4">
    <source>
        <dbReference type="ARBA" id="ARBA00022723"/>
    </source>
</evidence>
<dbReference type="InterPro" id="IPR000385">
    <property type="entry name" value="MoaA_NifB_PqqE_Fe-S-bd_CS"/>
</dbReference>
<dbReference type="InterPro" id="IPR023867">
    <property type="entry name" value="Sulphatase_maturase_rSAM"/>
</dbReference>
<evidence type="ECO:0000256" key="2">
    <source>
        <dbReference type="ARBA" id="ARBA00022485"/>
    </source>
</evidence>
<dbReference type="SUPFAM" id="SSF102114">
    <property type="entry name" value="Radical SAM enzymes"/>
    <property type="match status" value="1"/>
</dbReference>
<keyword evidence="6" id="KW-0411">Iron-sulfur</keyword>
<protein>
    <submittedName>
        <fullName evidence="9">Radical SAM protein</fullName>
    </submittedName>
</protein>
<dbReference type="Pfam" id="PF04055">
    <property type="entry name" value="Radical_SAM"/>
    <property type="match status" value="1"/>
</dbReference>
<accession>A0A6S6SE26</accession>
<comment type="similarity">
    <text evidence="7">Belongs to the radical SAM superfamily. Anaerobic sulfatase-maturating enzyme family.</text>
</comment>
<proteinExistence type="inferred from homology"/>
<evidence type="ECO:0000256" key="6">
    <source>
        <dbReference type="ARBA" id="ARBA00023014"/>
    </source>
</evidence>
<dbReference type="InterPro" id="IPR058240">
    <property type="entry name" value="rSAM_sf"/>
</dbReference>
<evidence type="ECO:0000256" key="7">
    <source>
        <dbReference type="ARBA" id="ARBA00023601"/>
    </source>
</evidence>
<dbReference type="GO" id="GO:0016491">
    <property type="term" value="F:oxidoreductase activity"/>
    <property type="evidence" value="ECO:0007669"/>
    <property type="project" value="InterPro"/>
</dbReference>
<feature type="domain" description="Radical SAM core" evidence="8">
    <location>
        <begin position="59"/>
        <end position="297"/>
    </location>
</feature>
<dbReference type="SFLD" id="SFLDG01067">
    <property type="entry name" value="SPASM/twitch_domain_containing"/>
    <property type="match status" value="1"/>
</dbReference>
<keyword evidence="4" id="KW-0479">Metal-binding</keyword>
<dbReference type="GO" id="GO:0051539">
    <property type="term" value="F:4 iron, 4 sulfur cluster binding"/>
    <property type="evidence" value="ECO:0007669"/>
    <property type="project" value="UniProtKB-KW"/>
</dbReference>
<keyword evidence="2" id="KW-0004">4Fe-4S</keyword>
<dbReference type="SFLD" id="SFLDG01384">
    <property type="entry name" value="thioether_bond_formation_requi"/>
    <property type="match status" value="1"/>
</dbReference>
<dbReference type="SFLD" id="SFLDG01386">
    <property type="entry name" value="main_SPASM_domain-containing"/>
    <property type="match status" value="1"/>
</dbReference>
<dbReference type="GO" id="GO:0046872">
    <property type="term" value="F:metal ion binding"/>
    <property type="evidence" value="ECO:0007669"/>
    <property type="project" value="UniProtKB-KW"/>
</dbReference>
<evidence type="ECO:0000256" key="3">
    <source>
        <dbReference type="ARBA" id="ARBA00022691"/>
    </source>
</evidence>
<organism evidence="9">
    <name type="scientific">uncultured Sulfurovum sp</name>
    <dbReference type="NCBI Taxonomy" id="269237"/>
    <lineage>
        <taxon>Bacteria</taxon>
        <taxon>Pseudomonadati</taxon>
        <taxon>Campylobacterota</taxon>
        <taxon>Epsilonproteobacteria</taxon>
        <taxon>Campylobacterales</taxon>
        <taxon>Sulfurovaceae</taxon>
        <taxon>Sulfurovum</taxon>
        <taxon>environmental samples</taxon>
    </lineage>
</organism>
<evidence type="ECO:0000256" key="1">
    <source>
        <dbReference type="ARBA" id="ARBA00001966"/>
    </source>
</evidence>
<dbReference type="Gene3D" id="3.20.20.70">
    <property type="entry name" value="Aldolase class I"/>
    <property type="match status" value="1"/>
</dbReference>
<evidence type="ECO:0000313" key="9">
    <source>
        <dbReference type="EMBL" id="CAA6805835.1"/>
    </source>
</evidence>
<dbReference type="EMBL" id="CACVAU010000019">
    <property type="protein sequence ID" value="CAA6805835.1"/>
    <property type="molecule type" value="Genomic_DNA"/>
</dbReference>
<keyword evidence="3" id="KW-0949">S-adenosyl-L-methionine</keyword>